<dbReference type="HOGENOM" id="CLU_974715_0_0_1"/>
<dbReference type="EnsemblProtists" id="HpaT807290">
    <property type="protein sequence ID" value="HpaP807290"/>
    <property type="gene ID" value="HpaG807290"/>
</dbReference>
<dbReference type="InParanoid" id="M4BLK5"/>
<protein>
    <submittedName>
        <fullName evidence="2">Uncharacterized protein</fullName>
    </submittedName>
</protein>
<name>M4BLK5_HYAAE</name>
<reference evidence="3" key="1">
    <citation type="journal article" date="2010" name="Science">
        <title>Signatures of adaptation to obligate biotrophy in the Hyaloperonospora arabidopsidis genome.</title>
        <authorList>
            <person name="Baxter L."/>
            <person name="Tripathy S."/>
            <person name="Ishaque N."/>
            <person name="Boot N."/>
            <person name="Cabral A."/>
            <person name="Kemen E."/>
            <person name="Thines M."/>
            <person name="Ah-Fong A."/>
            <person name="Anderson R."/>
            <person name="Badejoko W."/>
            <person name="Bittner-Eddy P."/>
            <person name="Boore J.L."/>
            <person name="Chibucos M.C."/>
            <person name="Coates M."/>
            <person name="Dehal P."/>
            <person name="Delehaunty K."/>
            <person name="Dong S."/>
            <person name="Downton P."/>
            <person name="Dumas B."/>
            <person name="Fabro G."/>
            <person name="Fronick C."/>
            <person name="Fuerstenberg S.I."/>
            <person name="Fulton L."/>
            <person name="Gaulin E."/>
            <person name="Govers F."/>
            <person name="Hughes L."/>
            <person name="Humphray S."/>
            <person name="Jiang R.H."/>
            <person name="Judelson H."/>
            <person name="Kamoun S."/>
            <person name="Kyung K."/>
            <person name="Meijer H."/>
            <person name="Minx P."/>
            <person name="Morris P."/>
            <person name="Nelson J."/>
            <person name="Phuntumart V."/>
            <person name="Qutob D."/>
            <person name="Rehmany A."/>
            <person name="Rougon-Cardoso A."/>
            <person name="Ryden P."/>
            <person name="Torto-Alalibo T."/>
            <person name="Studholme D."/>
            <person name="Wang Y."/>
            <person name="Win J."/>
            <person name="Wood J."/>
            <person name="Clifton S.W."/>
            <person name="Rogers J."/>
            <person name="Van den Ackerveken G."/>
            <person name="Jones J.D."/>
            <person name="McDowell J.M."/>
            <person name="Beynon J."/>
            <person name="Tyler B.M."/>
        </authorList>
    </citation>
    <scope>NUCLEOTIDE SEQUENCE [LARGE SCALE GENOMIC DNA]</scope>
    <source>
        <strain evidence="3">Emoy2</strain>
    </source>
</reference>
<accession>M4BLK5</accession>
<evidence type="ECO:0000313" key="2">
    <source>
        <dbReference type="EnsemblProtists" id="HpaP807290"/>
    </source>
</evidence>
<reference evidence="2" key="2">
    <citation type="submission" date="2015-06" db="UniProtKB">
        <authorList>
            <consortium name="EnsemblProtists"/>
        </authorList>
    </citation>
    <scope>IDENTIFICATION</scope>
    <source>
        <strain evidence="2">Emoy2</strain>
    </source>
</reference>
<keyword evidence="3" id="KW-1185">Reference proteome</keyword>
<organism evidence="2 3">
    <name type="scientific">Hyaloperonospora arabidopsidis (strain Emoy2)</name>
    <name type="common">Downy mildew agent</name>
    <name type="synonym">Peronospora arabidopsidis</name>
    <dbReference type="NCBI Taxonomy" id="559515"/>
    <lineage>
        <taxon>Eukaryota</taxon>
        <taxon>Sar</taxon>
        <taxon>Stramenopiles</taxon>
        <taxon>Oomycota</taxon>
        <taxon>Peronosporomycetes</taxon>
        <taxon>Peronosporales</taxon>
        <taxon>Peronosporaceae</taxon>
        <taxon>Hyaloperonospora</taxon>
    </lineage>
</organism>
<proteinExistence type="predicted"/>
<dbReference type="Proteomes" id="UP000011713">
    <property type="component" value="Unassembled WGS sequence"/>
</dbReference>
<dbReference type="VEuPathDB" id="FungiDB:HpaG807290"/>
<evidence type="ECO:0000313" key="3">
    <source>
        <dbReference type="Proteomes" id="UP000011713"/>
    </source>
</evidence>
<evidence type="ECO:0000256" key="1">
    <source>
        <dbReference type="SAM" id="MobiDB-lite"/>
    </source>
</evidence>
<sequence>MDYRMQGCSAKTTVTHSDHGSVTVDARAALDGPTRNELLEETSVNGRSDTTWLKNASVETMSWLFNRKGRRYQLNGASFARASPGTLVPLSRTVRRPDKWMLNTRGNMRLGFGSLPWAGHHRWRPCRKAIKTFIFRSRHREGDLQRDKRMSAKDHWVVSRGADLIEWAELRRFIAISTQAHTPRPAMCSGTVLQRNLSAGSLGGCKKVLTTNESTEVAQTSIFAAANELWRFGVASTTQSIWVERLCQMQDPTLLLEEHQALAVSSLRSSLARFRRSTNPPQCGRC</sequence>
<dbReference type="AlphaFoldDB" id="M4BLK5"/>
<feature type="region of interest" description="Disordered" evidence="1">
    <location>
        <begin position="1"/>
        <end position="20"/>
    </location>
</feature>
<dbReference type="EMBL" id="JH598389">
    <property type="status" value="NOT_ANNOTATED_CDS"/>
    <property type="molecule type" value="Genomic_DNA"/>
</dbReference>